<dbReference type="EMBL" id="GEEE01017881">
    <property type="protein sequence ID" value="JAP45344.1"/>
    <property type="molecule type" value="Transcribed_RNA"/>
</dbReference>
<name>A0A0X3PKH9_SCHSO</name>
<accession>A0A0X3PKH9</accession>
<sequence length="99" mass="11085">MHEINNVYVIPCESQRTRNGCAGKRIIMAYGARLFGNAEFSRVHHYSLTCAWHVASANAISAFPRRLMRELGANFSEQPATGWVRNSIYLSRNPAATAE</sequence>
<protein>
    <submittedName>
        <fullName evidence="1">Uncharacterized protein</fullName>
    </submittedName>
</protein>
<reference evidence="1" key="1">
    <citation type="submission" date="2016-01" db="EMBL/GenBank/DDBJ databases">
        <title>Reference transcriptome for the parasite Schistocephalus solidus: insights into the molecular evolution of parasitism.</title>
        <authorList>
            <person name="Hebert F.O."/>
            <person name="Grambauer S."/>
            <person name="Barber I."/>
            <person name="Landry C.R."/>
            <person name="Aubin-Horth N."/>
        </authorList>
    </citation>
    <scope>NUCLEOTIDE SEQUENCE</scope>
</reference>
<dbReference type="EMBL" id="GEEE01010966">
    <property type="protein sequence ID" value="JAP52259.1"/>
    <property type="molecule type" value="Transcribed_RNA"/>
</dbReference>
<proteinExistence type="predicted"/>
<dbReference type="AlphaFoldDB" id="A0A0X3PKH9"/>
<organism evidence="1">
    <name type="scientific">Schistocephalus solidus</name>
    <name type="common">Tapeworm</name>
    <dbReference type="NCBI Taxonomy" id="70667"/>
    <lineage>
        <taxon>Eukaryota</taxon>
        <taxon>Metazoa</taxon>
        <taxon>Spiralia</taxon>
        <taxon>Lophotrochozoa</taxon>
        <taxon>Platyhelminthes</taxon>
        <taxon>Cestoda</taxon>
        <taxon>Eucestoda</taxon>
        <taxon>Diphyllobothriidea</taxon>
        <taxon>Diphyllobothriidae</taxon>
        <taxon>Schistocephalus</taxon>
    </lineage>
</organism>
<evidence type="ECO:0000313" key="1">
    <source>
        <dbReference type="EMBL" id="JAP52259.1"/>
    </source>
</evidence>
<gene>
    <name evidence="1" type="ORF">TR127406</name>
</gene>